<protein>
    <recommendedName>
        <fullName evidence="3">C2H2-type domain-containing protein</fullName>
    </recommendedName>
</protein>
<keyword evidence="1" id="KW-0863">Zinc-finger</keyword>
<dbReference type="AlphaFoldDB" id="A0A922SNX7"/>
<feature type="compositionally biased region" description="Basic residues" evidence="2">
    <location>
        <begin position="79"/>
        <end position="98"/>
    </location>
</feature>
<dbReference type="PROSITE" id="PS00028">
    <property type="entry name" value="ZINC_FINGER_C2H2_1"/>
    <property type="match status" value="1"/>
</dbReference>
<keyword evidence="1" id="KW-0479">Metal-binding</keyword>
<keyword evidence="1" id="KW-0862">Zinc</keyword>
<comment type="caution">
    <text evidence="4">The sequence shown here is derived from an EMBL/GenBank/DDBJ whole genome shotgun (WGS) entry which is preliminary data.</text>
</comment>
<evidence type="ECO:0000256" key="2">
    <source>
        <dbReference type="SAM" id="MobiDB-lite"/>
    </source>
</evidence>
<dbReference type="GO" id="GO:0008270">
    <property type="term" value="F:zinc ion binding"/>
    <property type="evidence" value="ECO:0007669"/>
    <property type="project" value="UniProtKB-KW"/>
</dbReference>
<reference evidence="4" key="1">
    <citation type="journal article" date="2021" name="G3 (Bethesda)">
        <title>Genome and transcriptome analysis of the beet armyworm Spodoptera exigua reveals targets for pest control. .</title>
        <authorList>
            <person name="Simon S."/>
            <person name="Breeschoten T."/>
            <person name="Jansen H.J."/>
            <person name="Dirks R.P."/>
            <person name="Schranz M.E."/>
            <person name="Ros V.I.D."/>
        </authorList>
    </citation>
    <scope>NUCLEOTIDE SEQUENCE</scope>
    <source>
        <strain evidence="4">TB_SE_WUR_2020</strain>
    </source>
</reference>
<evidence type="ECO:0000313" key="5">
    <source>
        <dbReference type="Proteomes" id="UP000814243"/>
    </source>
</evidence>
<proteinExistence type="predicted"/>
<organism evidence="4 5">
    <name type="scientific">Spodoptera exigua</name>
    <name type="common">Beet armyworm</name>
    <name type="synonym">Noctua fulgens</name>
    <dbReference type="NCBI Taxonomy" id="7107"/>
    <lineage>
        <taxon>Eukaryota</taxon>
        <taxon>Metazoa</taxon>
        <taxon>Ecdysozoa</taxon>
        <taxon>Arthropoda</taxon>
        <taxon>Hexapoda</taxon>
        <taxon>Insecta</taxon>
        <taxon>Pterygota</taxon>
        <taxon>Neoptera</taxon>
        <taxon>Endopterygota</taxon>
        <taxon>Lepidoptera</taxon>
        <taxon>Glossata</taxon>
        <taxon>Ditrysia</taxon>
        <taxon>Noctuoidea</taxon>
        <taxon>Noctuidae</taxon>
        <taxon>Amphipyrinae</taxon>
        <taxon>Spodoptera</taxon>
    </lineage>
</organism>
<gene>
    <name evidence="4" type="ORF">HF086_011126</name>
</gene>
<evidence type="ECO:0000256" key="1">
    <source>
        <dbReference type="PROSITE-ProRule" id="PRU00042"/>
    </source>
</evidence>
<feature type="region of interest" description="Disordered" evidence="2">
    <location>
        <begin position="69"/>
        <end position="98"/>
    </location>
</feature>
<evidence type="ECO:0000313" key="4">
    <source>
        <dbReference type="EMBL" id="KAH9645362.1"/>
    </source>
</evidence>
<dbReference type="Proteomes" id="UP000814243">
    <property type="component" value="Unassembled WGS sequence"/>
</dbReference>
<dbReference type="EMBL" id="JACEFF010000048">
    <property type="protein sequence ID" value="KAH9645362.1"/>
    <property type="molecule type" value="Genomic_DNA"/>
</dbReference>
<name>A0A922SNX7_SPOEX</name>
<sequence length="127" mass="14090">MASSSEAPATTYVDSSSDDECLSAVKQKAEIAEENSRCSKYGEDSDDEPIMAGVLVTVEVEEMDEDCPLEFNKSEKTNKKAKKRKKQKHVKDKPGKSRSFRCTVCSAEFETAGALKKHGLEHQVKTR</sequence>
<dbReference type="InterPro" id="IPR013087">
    <property type="entry name" value="Znf_C2H2_type"/>
</dbReference>
<feature type="domain" description="C2H2-type" evidence="3">
    <location>
        <begin position="100"/>
        <end position="127"/>
    </location>
</feature>
<accession>A0A922SNX7</accession>
<dbReference type="PROSITE" id="PS50157">
    <property type="entry name" value="ZINC_FINGER_C2H2_2"/>
    <property type="match status" value="1"/>
</dbReference>
<evidence type="ECO:0000259" key="3">
    <source>
        <dbReference type="PROSITE" id="PS50157"/>
    </source>
</evidence>